<evidence type="ECO:0000313" key="14">
    <source>
        <dbReference type="EMBL" id="PCK24445.1"/>
    </source>
</evidence>
<dbReference type="Pfam" id="PF00005">
    <property type="entry name" value="ABC_tran"/>
    <property type="match status" value="1"/>
</dbReference>
<feature type="transmembrane region" description="Helical" evidence="11">
    <location>
        <begin position="239"/>
        <end position="261"/>
    </location>
</feature>
<feature type="domain" description="ABC transporter" evidence="12">
    <location>
        <begin position="329"/>
        <end position="562"/>
    </location>
</feature>
<feature type="domain" description="ABC transmembrane type-1" evidence="13">
    <location>
        <begin position="19"/>
        <end position="298"/>
    </location>
</feature>
<dbReference type="PROSITE" id="PS50929">
    <property type="entry name" value="ABC_TM1F"/>
    <property type="match status" value="1"/>
</dbReference>
<dbReference type="InterPro" id="IPR017871">
    <property type="entry name" value="ABC_transporter-like_CS"/>
</dbReference>
<keyword evidence="3" id="KW-1003">Cell membrane</keyword>
<dbReference type="GO" id="GO:0016887">
    <property type="term" value="F:ATP hydrolysis activity"/>
    <property type="evidence" value="ECO:0007669"/>
    <property type="project" value="InterPro"/>
</dbReference>
<gene>
    <name evidence="14" type="ORF">CHR55_26020</name>
</gene>
<keyword evidence="4" id="KW-0997">Cell inner membrane</keyword>
<dbReference type="InterPro" id="IPR003593">
    <property type="entry name" value="AAA+_ATPase"/>
</dbReference>
<evidence type="ECO:0000259" key="13">
    <source>
        <dbReference type="PROSITE" id="PS50929"/>
    </source>
</evidence>
<evidence type="ECO:0000256" key="8">
    <source>
        <dbReference type="ARBA" id="ARBA00022989"/>
    </source>
</evidence>
<dbReference type="EMBL" id="NOVD01000030">
    <property type="protein sequence ID" value="PCK24445.1"/>
    <property type="molecule type" value="Genomic_DNA"/>
</dbReference>
<dbReference type="RefSeq" id="WP_099698392.1">
    <property type="nucleotide sequence ID" value="NZ_NOVD01000030.1"/>
</dbReference>
<dbReference type="Proteomes" id="UP000230886">
    <property type="component" value="Unassembled WGS sequence"/>
</dbReference>
<dbReference type="GO" id="GO:0034040">
    <property type="term" value="F:ATPase-coupled lipid transmembrane transporter activity"/>
    <property type="evidence" value="ECO:0007669"/>
    <property type="project" value="TreeGrafter"/>
</dbReference>
<dbReference type="SMART" id="SM00382">
    <property type="entry name" value="AAA"/>
    <property type="match status" value="1"/>
</dbReference>
<dbReference type="GO" id="GO:0140359">
    <property type="term" value="F:ABC-type transporter activity"/>
    <property type="evidence" value="ECO:0007669"/>
    <property type="project" value="InterPro"/>
</dbReference>
<evidence type="ECO:0000256" key="3">
    <source>
        <dbReference type="ARBA" id="ARBA00022475"/>
    </source>
</evidence>
<keyword evidence="9 11" id="KW-0472">Membrane</keyword>
<dbReference type="PROSITE" id="PS00211">
    <property type="entry name" value="ABC_TRANSPORTER_1"/>
    <property type="match status" value="1"/>
</dbReference>
<dbReference type="InterPro" id="IPR036640">
    <property type="entry name" value="ABC1_TM_sf"/>
</dbReference>
<keyword evidence="2" id="KW-0813">Transport</keyword>
<dbReference type="PANTHER" id="PTHR24221">
    <property type="entry name" value="ATP-BINDING CASSETTE SUB-FAMILY B"/>
    <property type="match status" value="1"/>
</dbReference>
<proteinExistence type="inferred from homology"/>
<evidence type="ECO:0000256" key="9">
    <source>
        <dbReference type="ARBA" id="ARBA00023136"/>
    </source>
</evidence>
<comment type="subcellular location">
    <subcellularLocation>
        <location evidence="1">Cell inner membrane</location>
        <topology evidence="1">Multi-pass membrane protein</topology>
    </subcellularLocation>
</comment>
<feature type="transmembrane region" description="Helical" evidence="11">
    <location>
        <begin position="115"/>
        <end position="136"/>
    </location>
</feature>
<dbReference type="GO" id="GO:0005886">
    <property type="term" value="C:plasma membrane"/>
    <property type="evidence" value="ECO:0007669"/>
    <property type="project" value="UniProtKB-SubCell"/>
</dbReference>
<dbReference type="PROSITE" id="PS50893">
    <property type="entry name" value="ABC_TRANSPORTER_2"/>
    <property type="match status" value="1"/>
</dbReference>
<name>A0A2A5J4C9_RHOSG</name>
<dbReference type="InterPro" id="IPR003439">
    <property type="entry name" value="ABC_transporter-like_ATP-bd"/>
</dbReference>
<dbReference type="FunFam" id="3.40.50.300:FF:000221">
    <property type="entry name" value="Multidrug ABC transporter ATP-binding protein"/>
    <property type="match status" value="1"/>
</dbReference>
<keyword evidence="6" id="KW-0547">Nucleotide-binding</keyword>
<feature type="transmembrane region" description="Helical" evidence="11">
    <location>
        <begin position="142"/>
        <end position="165"/>
    </location>
</feature>
<keyword evidence="5 11" id="KW-0812">Transmembrane</keyword>
<keyword evidence="7" id="KW-0067">ATP-binding</keyword>
<sequence>MIRDLDEILGRDNGMRGQIAGFTLAGILEGVVFALMIPILKAVVRGDYDAAVPWAVTAALVAVACGAVRWIAENRAYRIGIEGFAGGIMHRLGEHLVQVPLGWFSKANRGAFTRLVTEGTAILMSIPGMIIAQLVTVTVTPATVAIAVLFVDWRLSLAMVVFVPLGIRAYRNVQRAVVPEYEAIGKSESELASRVVEYAQAQQVLRSAGKSGEGWTRLDEALVSNRDAHLQEIGSVDKYLLRFMIVVQIAFLTVLVLAALLVTTGSIDTASVIVVLVLAVRFVEPMQMLAGFGEGISLARVSLGSVREMIDVPVLAEPEVPKEPTSYDIWFDSVSFGYGPDRVIRNVSLEFPDCSVTALVGPSGSGKTTLVRLISRFWDVDEGAVSIGGADVRDIGTRALMSRISTVSQQVYLFDGTILENVRLARPDATESEVRQAVVDSRLGEVIDRLPSGEETRVGEGGSLLSGGERQRVSIARAFLKDTPIVLLDEATSALDGENEVAITEAIHRLARGRTVVIIAHRLSTIQGADRIVYLEDGGVEEVGSHEDLIARGGKYSDLWAERSGAEGWRIDRAPKR</sequence>
<dbReference type="PANTHER" id="PTHR24221:SF397">
    <property type="entry name" value="ABC TRANSPORTER, ATP-BINDING TRANSMEMBRANE PROTEIN"/>
    <property type="match status" value="1"/>
</dbReference>
<feature type="transmembrane region" description="Helical" evidence="11">
    <location>
        <begin position="52"/>
        <end position="72"/>
    </location>
</feature>
<evidence type="ECO:0000256" key="6">
    <source>
        <dbReference type="ARBA" id="ARBA00022741"/>
    </source>
</evidence>
<evidence type="ECO:0000256" key="5">
    <source>
        <dbReference type="ARBA" id="ARBA00022692"/>
    </source>
</evidence>
<evidence type="ECO:0000256" key="2">
    <source>
        <dbReference type="ARBA" id="ARBA00022448"/>
    </source>
</evidence>
<dbReference type="SUPFAM" id="SSF52540">
    <property type="entry name" value="P-loop containing nucleoside triphosphate hydrolases"/>
    <property type="match status" value="1"/>
</dbReference>
<dbReference type="Gene3D" id="3.40.50.300">
    <property type="entry name" value="P-loop containing nucleotide triphosphate hydrolases"/>
    <property type="match status" value="1"/>
</dbReference>
<accession>A0A2A5J4C9</accession>
<dbReference type="InterPro" id="IPR039421">
    <property type="entry name" value="Type_1_exporter"/>
</dbReference>
<evidence type="ECO:0000256" key="4">
    <source>
        <dbReference type="ARBA" id="ARBA00022519"/>
    </source>
</evidence>
<comment type="similarity">
    <text evidence="10">Belongs to the ABC transporter superfamily. Siderophore-Fe(3+) uptake transporter (SIUT) (TC 3.A.1.21) family.</text>
</comment>
<reference evidence="14 15" key="1">
    <citation type="submission" date="2017-07" db="EMBL/GenBank/DDBJ databases">
        <title>Draft sequence of Rhodococcus enclensis 23b-28.</title>
        <authorList>
            <person name="Besaury L."/>
            <person name="Sancelme M."/>
            <person name="Amato P."/>
            <person name="Lallement A."/>
            <person name="Delort A.-M."/>
        </authorList>
    </citation>
    <scope>NUCLEOTIDE SEQUENCE [LARGE SCALE GENOMIC DNA]</scope>
    <source>
        <strain evidence="14 15">23b-28</strain>
    </source>
</reference>
<feature type="transmembrane region" description="Helical" evidence="11">
    <location>
        <begin position="21"/>
        <end position="40"/>
    </location>
</feature>
<evidence type="ECO:0000256" key="1">
    <source>
        <dbReference type="ARBA" id="ARBA00004429"/>
    </source>
</evidence>
<evidence type="ECO:0000256" key="7">
    <source>
        <dbReference type="ARBA" id="ARBA00022840"/>
    </source>
</evidence>
<evidence type="ECO:0000313" key="15">
    <source>
        <dbReference type="Proteomes" id="UP000230886"/>
    </source>
</evidence>
<dbReference type="InterPro" id="IPR027417">
    <property type="entry name" value="P-loop_NTPase"/>
</dbReference>
<dbReference type="Pfam" id="PF00664">
    <property type="entry name" value="ABC_membrane"/>
    <property type="match status" value="1"/>
</dbReference>
<evidence type="ECO:0000256" key="11">
    <source>
        <dbReference type="SAM" id="Phobius"/>
    </source>
</evidence>
<dbReference type="AlphaFoldDB" id="A0A2A5J4C9"/>
<dbReference type="Gene3D" id="1.20.1560.10">
    <property type="entry name" value="ABC transporter type 1, transmembrane domain"/>
    <property type="match status" value="1"/>
</dbReference>
<evidence type="ECO:0000256" key="10">
    <source>
        <dbReference type="ARBA" id="ARBA00023455"/>
    </source>
</evidence>
<organism evidence="14 15">
    <name type="scientific">Rhodococcus qingshengii</name>
    <dbReference type="NCBI Taxonomy" id="334542"/>
    <lineage>
        <taxon>Bacteria</taxon>
        <taxon>Bacillati</taxon>
        <taxon>Actinomycetota</taxon>
        <taxon>Actinomycetes</taxon>
        <taxon>Mycobacteriales</taxon>
        <taxon>Nocardiaceae</taxon>
        <taxon>Rhodococcus</taxon>
        <taxon>Rhodococcus erythropolis group</taxon>
    </lineage>
</organism>
<dbReference type="GO" id="GO:0005524">
    <property type="term" value="F:ATP binding"/>
    <property type="evidence" value="ECO:0007669"/>
    <property type="project" value="UniProtKB-KW"/>
</dbReference>
<dbReference type="InterPro" id="IPR011527">
    <property type="entry name" value="ABC1_TM_dom"/>
</dbReference>
<evidence type="ECO:0000259" key="12">
    <source>
        <dbReference type="PROSITE" id="PS50893"/>
    </source>
</evidence>
<protein>
    <submittedName>
        <fullName evidence="14">Iron-siderophore ABC transporter permease</fullName>
    </submittedName>
</protein>
<comment type="caution">
    <text evidence="14">The sequence shown here is derived from an EMBL/GenBank/DDBJ whole genome shotgun (WGS) entry which is preliminary data.</text>
</comment>
<dbReference type="SUPFAM" id="SSF90123">
    <property type="entry name" value="ABC transporter transmembrane region"/>
    <property type="match status" value="1"/>
</dbReference>
<keyword evidence="8 11" id="KW-1133">Transmembrane helix</keyword>